<gene>
    <name evidence="2" type="ORF">B296_00041922</name>
</gene>
<sequence length="143" mass="16619">MAERDYALEMWRLLDPDAHLISTKQLVDRVVCVKSGKNFHVDLNSVWYLVLMLKDNILSHICNSWMPLLYLFNLVLNSLLCVLFLMDVCSVFISVGDSLTSTRHAYSNSHGVVFLVLRNWASDFLNMDVVLWMDPKFLIKIMY</sequence>
<dbReference type="EMBL" id="AMZH03006588">
    <property type="protein sequence ID" value="RRT63457.1"/>
    <property type="molecule type" value="Genomic_DNA"/>
</dbReference>
<keyword evidence="1" id="KW-0472">Membrane</keyword>
<dbReference type="AlphaFoldDB" id="A0A426ZHI8"/>
<evidence type="ECO:0000313" key="2">
    <source>
        <dbReference type="EMBL" id="RRT63457.1"/>
    </source>
</evidence>
<evidence type="ECO:0000256" key="1">
    <source>
        <dbReference type="SAM" id="Phobius"/>
    </source>
</evidence>
<keyword evidence="1" id="KW-0812">Transmembrane</keyword>
<evidence type="ECO:0000313" key="3">
    <source>
        <dbReference type="Proteomes" id="UP000287651"/>
    </source>
</evidence>
<proteinExistence type="predicted"/>
<keyword evidence="1" id="KW-1133">Transmembrane helix</keyword>
<dbReference type="Proteomes" id="UP000287651">
    <property type="component" value="Unassembled WGS sequence"/>
</dbReference>
<comment type="caution">
    <text evidence="2">The sequence shown here is derived from an EMBL/GenBank/DDBJ whole genome shotgun (WGS) entry which is preliminary data.</text>
</comment>
<protein>
    <submittedName>
        <fullName evidence="2">Uncharacterized protein</fullName>
    </submittedName>
</protein>
<reference evidence="2 3" key="1">
    <citation type="journal article" date="2014" name="Agronomy (Basel)">
        <title>A Draft Genome Sequence for Ensete ventricosum, the Drought-Tolerant Tree Against Hunger.</title>
        <authorList>
            <person name="Harrison J."/>
            <person name="Moore K.A."/>
            <person name="Paszkiewicz K."/>
            <person name="Jones T."/>
            <person name="Grant M."/>
            <person name="Ambacheew D."/>
            <person name="Muzemil S."/>
            <person name="Studholme D.J."/>
        </authorList>
    </citation>
    <scope>NUCLEOTIDE SEQUENCE [LARGE SCALE GENOMIC DNA]</scope>
</reference>
<accession>A0A426ZHI8</accession>
<feature type="transmembrane region" description="Helical" evidence="1">
    <location>
        <begin position="68"/>
        <end position="93"/>
    </location>
</feature>
<name>A0A426ZHI8_ENSVE</name>
<organism evidence="2 3">
    <name type="scientific">Ensete ventricosum</name>
    <name type="common">Abyssinian banana</name>
    <name type="synonym">Musa ensete</name>
    <dbReference type="NCBI Taxonomy" id="4639"/>
    <lineage>
        <taxon>Eukaryota</taxon>
        <taxon>Viridiplantae</taxon>
        <taxon>Streptophyta</taxon>
        <taxon>Embryophyta</taxon>
        <taxon>Tracheophyta</taxon>
        <taxon>Spermatophyta</taxon>
        <taxon>Magnoliopsida</taxon>
        <taxon>Liliopsida</taxon>
        <taxon>Zingiberales</taxon>
        <taxon>Musaceae</taxon>
        <taxon>Ensete</taxon>
    </lineage>
</organism>